<comment type="caution">
    <text evidence="1">The sequence shown here is derived from an EMBL/GenBank/DDBJ whole genome shotgun (WGS) entry which is preliminary data.</text>
</comment>
<accession>A0AAJ2LQE6</accession>
<protein>
    <submittedName>
        <fullName evidence="1">Uncharacterized protein</fullName>
    </submittedName>
</protein>
<sequence>SSRESGSGWSNSRRDICCYSFINGNAEKTGFKTRQLMSRGLKAVLFIVSNPMHKKALLVEGLFQYRTFY</sequence>
<evidence type="ECO:0000313" key="2">
    <source>
        <dbReference type="Proteomes" id="UP001268610"/>
    </source>
</evidence>
<evidence type="ECO:0000313" key="1">
    <source>
        <dbReference type="EMBL" id="MDR9777963.1"/>
    </source>
</evidence>
<name>A0AAJ2LQE6_9HYPH</name>
<proteinExistence type="predicted"/>
<dbReference type="AlphaFoldDB" id="A0AAJ2LQE6"/>
<organism evidence="1 2">
    <name type="scientific">Rhizobium hidalgonense</name>
    <dbReference type="NCBI Taxonomy" id="1538159"/>
    <lineage>
        <taxon>Bacteria</taxon>
        <taxon>Pseudomonadati</taxon>
        <taxon>Pseudomonadota</taxon>
        <taxon>Alphaproteobacteria</taxon>
        <taxon>Hyphomicrobiales</taxon>
        <taxon>Rhizobiaceae</taxon>
        <taxon>Rhizobium/Agrobacterium group</taxon>
        <taxon>Rhizobium</taxon>
    </lineage>
</organism>
<feature type="non-terminal residue" evidence="1">
    <location>
        <position position="1"/>
    </location>
</feature>
<dbReference type="Proteomes" id="UP001268610">
    <property type="component" value="Unassembled WGS sequence"/>
</dbReference>
<dbReference type="EMBL" id="JAVLSF010000340">
    <property type="protein sequence ID" value="MDR9777963.1"/>
    <property type="molecule type" value="Genomic_DNA"/>
</dbReference>
<gene>
    <name evidence="1" type="ORF">RJJ65_36115</name>
</gene>
<reference evidence="1" key="1">
    <citation type="submission" date="2023-04" db="EMBL/GenBank/DDBJ databases">
        <title>Genomic characterization of faba bean (Vicia faba) microsymbionts in Mexican soils.</title>
        <authorList>
            <person name="Rivera Orduna F.N."/>
            <person name="Guevara-Luna J."/>
            <person name="Yan J."/>
            <person name="Arroyo-Herrera I."/>
            <person name="Li Y."/>
            <person name="Vasquez-Murrieta M.S."/>
            <person name="Wang E.T."/>
        </authorList>
    </citation>
    <scope>NUCLEOTIDE SEQUENCE</scope>
    <source>
        <strain evidence="1">CH26</strain>
    </source>
</reference>